<keyword evidence="3" id="KW-0687">Ribonucleoprotein</keyword>
<keyword evidence="6" id="KW-1185">Reference proteome</keyword>
<evidence type="ECO:0000313" key="6">
    <source>
        <dbReference type="Proteomes" id="UP001201980"/>
    </source>
</evidence>
<feature type="domain" description="Large ribosomal subunit protein uL5 C-terminal" evidence="4">
    <location>
        <begin position="265"/>
        <end position="361"/>
    </location>
</feature>
<name>A0AAD5RS09_9PEZI</name>
<gene>
    <name evidence="5" type="ORF">MKZ38_000641</name>
</gene>
<dbReference type="GO" id="GO:0003735">
    <property type="term" value="F:structural constituent of ribosome"/>
    <property type="evidence" value="ECO:0007669"/>
    <property type="project" value="InterPro"/>
</dbReference>
<dbReference type="Gene3D" id="3.30.1440.10">
    <property type="match status" value="1"/>
</dbReference>
<sequence length="368" mass="41856">MSSIREGVITALNTFQRTQTIALPIRGGCRYATEAGTVAAAAPAAIVPTSFISQLESSSSLAMPMPRDRKSQRQIRRFNPRGRAMARRYELPGTRFQYHPPKYDRGKFHPVQPLPSSEPTSRQFVPGPFNIPRLKHTYQDTITHDILTLAYTHKVPGEPERPIPRKFEDRLKTWDDSSPYHKNRGHARPRRGDKLPLMEKPIDFTNIPEIESVALSCYIRDANKNRDAWVAGWTALRAICGRSPWNIRTKKPQQQWHTQRNGLAGVHSVLKSDMAYEFIDRLLTFVLPRIKDWPGQPATTGDKNGNIQLGLRPQWLAYFPEIAVNYDMYPVTMIPGLRISINTTGKTNRQARLLMMALGLPLTGRLKN</sequence>
<comment type="caution">
    <text evidence="5">The sequence shown here is derived from an EMBL/GenBank/DDBJ whole genome shotgun (WGS) entry which is preliminary data.</text>
</comment>
<keyword evidence="2 5" id="KW-0689">Ribosomal protein</keyword>
<dbReference type="InterPro" id="IPR031309">
    <property type="entry name" value="Ribosomal_uL5_C"/>
</dbReference>
<evidence type="ECO:0000313" key="5">
    <source>
        <dbReference type="EMBL" id="KAJ2902395.1"/>
    </source>
</evidence>
<comment type="similarity">
    <text evidence="1">Belongs to the universal ribosomal protein uL5 family.</text>
</comment>
<proteinExistence type="inferred from homology"/>
<dbReference type="GO" id="GO:0005840">
    <property type="term" value="C:ribosome"/>
    <property type="evidence" value="ECO:0007669"/>
    <property type="project" value="UniProtKB-KW"/>
</dbReference>
<evidence type="ECO:0000256" key="3">
    <source>
        <dbReference type="ARBA" id="ARBA00023274"/>
    </source>
</evidence>
<reference evidence="5" key="1">
    <citation type="submission" date="2022-07" db="EMBL/GenBank/DDBJ databases">
        <title>Draft genome sequence of Zalerion maritima ATCC 34329, a (micro)plastics degrading marine fungus.</title>
        <authorList>
            <person name="Paco A."/>
            <person name="Goncalves M.F.M."/>
            <person name="Rocha-Santos T.A.P."/>
            <person name="Alves A."/>
        </authorList>
    </citation>
    <scope>NUCLEOTIDE SEQUENCE</scope>
    <source>
        <strain evidence="5">ATCC 34329</strain>
    </source>
</reference>
<dbReference type="GO" id="GO:1990904">
    <property type="term" value="C:ribonucleoprotein complex"/>
    <property type="evidence" value="ECO:0007669"/>
    <property type="project" value="UniProtKB-KW"/>
</dbReference>
<accession>A0AAD5RS09</accession>
<dbReference type="GO" id="GO:0006412">
    <property type="term" value="P:translation"/>
    <property type="evidence" value="ECO:0007669"/>
    <property type="project" value="InterPro"/>
</dbReference>
<dbReference type="InterPro" id="IPR022803">
    <property type="entry name" value="Ribosomal_uL5_dom_sf"/>
</dbReference>
<dbReference type="InterPro" id="IPR002132">
    <property type="entry name" value="Ribosomal_uL5"/>
</dbReference>
<organism evidence="5 6">
    <name type="scientific">Zalerion maritima</name>
    <dbReference type="NCBI Taxonomy" id="339359"/>
    <lineage>
        <taxon>Eukaryota</taxon>
        <taxon>Fungi</taxon>
        <taxon>Dikarya</taxon>
        <taxon>Ascomycota</taxon>
        <taxon>Pezizomycotina</taxon>
        <taxon>Sordariomycetes</taxon>
        <taxon>Lulworthiomycetidae</taxon>
        <taxon>Lulworthiales</taxon>
        <taxon>Lulworthiaceae</taxon>
        <taxon>Zalerion</taxon>
    </lineage>
</organism>
<dbReference type="Pfam" id="PF00673">
    <property type="entry name" value="Ribosomal_L5_C"/>
    <property type="match status" value="1"/>
</dbReference>
<dbReference type="AlphaFoldDB" id="A0AAD5RS09"/>
<dbReference type="SUPFAM" id="SSF55282">
    <property type="entry name" value="RL5-like"/>
    <property type="match status" value="1"/>
</dbReference>
<evidence type="ECO:0000256" key="2">
    <source>
        <dbReference type="ARBA" id="ARBA00022980"/>
    </source>
</evidence>
<evidence type="ECO:0000256" key="1">
    <source>
        <dbReference type="ARBA" id="ARBA00008553"/>
    </source>
</evidence>
<evidence type="ECO:0000259" key="4">
    <source>
        <dbReference type="Pfam" id="PF00673"/>
    </source>
</evidence>
<dbReference type="PANTHER" id="PTHR11994">
    <property type="entry name" value="60S RIBOSOMAL PROTEIN L11-RELATED"/>
    <property type="match status" value="1"/>
</dbReference>
<protein>
    <submittedName>
        <fullName evidence="5">54S ribosomal protein L7</fullName>
    </submittedName>
</protein>
<dbReference type="EMBL" id="JAKWBI020000114">
    <property type="protein sequence ID" value="KAJ2902395.1"/>
    <property type="molecule type" value="Genomic_DNA"/>
</dbReference>
<dbReference type="Proteomes" id="UP001201980">
    <property type="component" value="Unassembled WGS sequence"/>
</dbReference>